<dbReference type="RefSeq" id="WP_198884088.1">
    <property type="nucleotide sequence ID" value="NZ_JAEKJA010000024.1"/>
</dbReference>
<gene>
    <name evidence="3" type="ORF">JCR33_20945</name>
</gene>
<name>A0A934MJD5_9HYPH</name>
<evidence type="ECO:0000256" key="1">
    <source>
        <dbReference type="SAM" id="MobiDB-lite"/>
    </source>
</evidence>
<keyword evidence="4" id="KW-1185">Reference proteome</keyword>
<evidence type="ECO:0000313" key="4">
    <source>
        <dbReference type="Proteomes" id="UP000609531"/>
    </source>
</evidence>
<feature type="compositionally biased region" description="Basic and acidic residues" evidence="1">
    <location>
        <begin position="1"/>
        <end position="12"/>
    </location>
</feature>
<dbReference type="EMBL" id="JAEKJA010000024">
    <property type="protein sequence ID" value="MBJ3778181.1"/>
    <property type="molecule type" value="Genomic_DNA"/>
</dbReference>
<keyword evidence="2" id="KW-0812">Transmembrane</keyword>
<feature type="compositionally biased region" description="Low complexity" evidence="1">
    <location>
        <begin position="72"/>
        <end position="94"/>
    </location>
</feature>
<evidence type="ECO:0000256" key="2">
    <source>
        <dbReference type="SAM" id="Phobius"/>
    </source>
</evidence>
<feature type="compositionally biased region" description="Basic and acidic residues" evidence="1">
    <location>
        <begin position="43"/>
        <end position="52"/>
    </location>
</feature>
<feature type="compositionally biased region" description="Low complexity" evidence="1">
    <location>
        <begin position="13"/>
        <end position="23"/>
    </location>
</feature>
<reference evidence="3" key="1">
    <citation type="submission" date="2020-12" db="EMBL/GenBank/DDBJ databases">
        <title>Bacterial taxonomy.</title>
        <authorList>
            <person name="Pan X."/>
        </authorList>
    </citation>
    <scope>NUCLEOTIDE SEQUENCE</scope>
    <source>
        <strain evidence="3">B2012</strain>
    </source>
</reference>
<dbReference type="Pfam" id="PF19660">
    <property type="entry name" value="DUF6163"/>
    <property type="match status" value="1"/>
</dbReference>
<keyword evidence="2" id="KW-1133">Transmembrane helix</keyword>
<organism evidence="3 4">
    <name type="scientific">Acuticoccus mangrovi</name>
    <dbReference type="NCBI Taxonomy" id="2796142"/>
    <lineage>
        <taxon>Bacteria</taxon>
        <taxon>Pseudomonadati</taxon>
        <taxon>Pseudomonadota</taxon>
        <taxon>Alphaproteobacteria</taxon>
        <taxon>Hyphomicrobiales</taxon>
        <taxon>Amorphaceae</taxon>
        <taxon>Acuticoccus</taxon>
    </lineage>
</organism>
<feature type="compositionally biased region" description="Low complexity" evidence="1">
    <location>
        <begin position="53"/>
        <end position="63"/>
    </location>
</feature>
<feature type="transmembrane region" description="Helical" evidence="2">
    <location>
        <begin position="335"/>
        <end position="356"/>
    </location>
</feature>
<keyword evidence="2" id="KW-0472">Membrane</keyword>
<proteinExistence type="predicted"/>
<feature type="transmembrane region" description="Helical" evidence="2">
    <location>
        <begin position="282"/>
        <end position="303"/>
    </location>
</feature>
<feature type="region of interest" description="Disordered" evidence="1">
    <location>
        <begin position="1"/>
        <end position="233"/>
    </location>
</feature>
<feature type="compositionally biased region" description="Low complexity" evidence="1">
    <location>
        <begin position="147"/>
        <end position="160"/>
    </location>
</feature>
<dbReference type="InterPro" id="IPR046161">
    <property type="entry name" value="DUF6163"/>
</dbReference>
<feature type="transmembrane region" description="Helical" evidence="2">
    <location>
        <begin position="310"/>
        <end position="329"/>
    </location>
</feature>
<feature type="compositionally biased region" description="Low complexity" evidence="1">
    <location>
        <begin position="183"/>
        <end position="193"/>
    </location>
</feature>
<protein>
    <submittedName>
        <fullName evidence="3">Uncharacterized protein</fullName>
    </submittedName>
</protein>
<evidence type="ECO:0000313" key="3">
    <source>
        <dbReference type="EMBL" id="MBJ3778181.1"/>
    </source>
</evidence>
<dbReference type="Proteomes" id="UP000609531">
    <property type="component" value="Unassembled WGS sequence"/>
</dbReference>
<accession>A0A934MJD5</accession>
<sequence>MSSDTPKGDPAKPKGAAAEIKGASAKEKGGSAKEKGGGPQGEAVREKSEAGKAGRAAAGATPRPAKPPARKPAPTEAAKGEASAPAKVPAPSASGPRAERDRGTLQPSGPVKGGSVAKSGALVRASGSEKTGATGRPAGTPREVKAEAVAPAEQALASPAKPTPPANLPAVVAPAPPQPTPAAPAAAAAAPSRPVKPPKASRKKEAGDTTLRRNPRAANFSAMSLDTPLAQREERPEPLRAVTAIIMKVAGIAWLAGAIIIWGRLVGYLESSLNPGWHAADGPWLTTIVAAVAYPVVSIGLWLGGSWGVVVWAAAIGAGVALAVLNPMLLPFGPAALLSNLVVFLVVTSLGALMAWRRRADELD</sequence>
<feature type="transmembrane region" description="Helical" evidence="2">
    <location>
        <begin position="241"/>
        <end position="262"/>
    </location>
</feature>
<dbReference type="AlphaFoldDB" id="A0A934MJD5"/>
<comment type="caution">
    <text evidence="3">The sequence shown here is derived from an EMBL/GenBank/DDBJ whole genome shotgun (WGS) entry which is preliminary data.</text>
</comment>
<feature type="compositionally biased region" description="Basic and acidic residues" evidence="1">
    <location>
        <begin position="24"/>
        <end position="36"/>
    </location>
</feature>